<reference evidence="6 7" key="1">
    <citation type="submission" date="2021-12" db="EMBL/GenBank/DDBJ databases">
        <title>Genome sequence of Kibdelosporangium philippinense ATCC 49844.</title>
        <authorList>
            <person name="Fedorov E.A."/>
            <person name="Omeragic M."/>
            <person name="Shalygina K.F."/>
            <person name="Maclea K.S."/>
        </authorList>
    </citation>
    <scope>NUCLEOTIDE SEQUENCE [LARGE SCALE GENOMIC DNA]</scope>
    <source>
        <strain evidence="6 7">ATCC 49844</strain>
    </source>
</reference>
<gene>
    <name evidence="6" type="ORF">LWC34_01145</name>
</gene>
<dbReference type="CDD" id="cd02440">
    <property type="entry name" value="AdoMet_MTases"/>
    <property type="match status" value="1"/>
</dbReference>
<evidence type="ECO:0000256" key="1">
    <source>
        <dbReference type="ARBA" id="ARBA00005189"/>
    </source>
</evidence>
<evidence type="ECO:0000256" key="2">
    <source>
        <dbReference type="ARBA" id="ARBA00022603"/>
    </source>
</evidence>
<protein>
    <submittedName>
        <fullName evidence="6">Class I SAM-dependent methyltransferase</fullName>
    </submittedName>
</protein>
<evidence type="ECO:0000313" key="6">
    <source>
        <dbReference type="EMBL" id="MCE7001452.1"/>
    </source>
</evidence>
<proteinExistence type="predicted"/>
<organism evidence="6 7">
    <name type="scientific">Kibdelosporangium philippinense</name>
    <dbReference type="NCBI Taxonomy" id="211113"/>
    <lineage>
        <taxon>Bacteria</taxon>
        <taxon>Bacillati</taxon>
        <taxon>Actinomycetota</taxon>
        <taxon>Actinomycetes</taxon>
        <taxon>Pseudonocardiales</taxon>
        <taxon>Pseudonocardiaceae</taxon>
        <taxon>Kibdelosporangium</taxon>
    </lineage>
</organism>
<comment type="pathway">
    <text evidence="1">Lipid metabolism.</text>
</comment>
<evidence type="ECO:0000256" key="3">
    <source>
        <dbReference type="ARBA" id="ARBA00022679"/>
    </source>
</evidence>
<evidence type="ECO:0000313" key="7">
    <source>
        <dbReference type="Proteomes" id="UP001521150"/>
    </source>
</evidence>
<name>A0ABS8Z6G6_9PSEU</name>
<dbReference type="GO" id="GO:0032259">
    <property type="term" value="P:methylation"/>
    <property type="evidence" value="ECO:0007669"/>
    <property type="project" value="UniProtKB-KW"/>
</dbReference>
<dbReference type="PANTHER" id="PTHR44307:SF2">
    <property type="entry name" value="PHOSPHOETHANOLAMINE METHYLTRANSFERASE ISOFORM X1"/>
    <property type="match status" value="1"/>
</dbReference>
<keyword evidence="3" id="KW-0808">Transferase</keyword>
<dbReference type="SUPFAM" id="SSF53335">
    <property type="entry name" value="S-adenosyl-L-methionine-dependent methyltransferases"/>
    <property type="match status" value="1"/>
</dbReference>
<dbReference type="GO" id="GO:0008168">
    <property type="term" value="F:methyltransferase activity"/>
    <property type="evidence" value="ECO:0007669"/>
    <property type="project" value="UniProtKB-KW"/>
</dbReference>
<dbReference type="RefSeq" id="WP_233722518.1">
    <property type="nucleotide sequence ID" value="NZ_JAJVCN010000001.1"/>
</dbReference>
<dbReference type="InterPro" id="IPR029063">
    <property type="entry name" value="SAM-dependent_MTases_sf"/>
</dbReference>
<evidence type="ECO:0000256" key="4">
    <source>
        <dbReference type="ARBA" id="ARBA00025707"/>
    </source>
</evidence>
<keyword evidence="7" id="KW-1185">Reference proteome</keyword>
<sequence>MSETNAEQRAAWNGADGDFWVERADRFDEGMANYMEPFFAAAAIQSTENVLDIGCGNGLTSRVAAASANRVLGVDLSVQMLELARQRSAGIPNVQFEQADAQVYAFAQAEFDVAISRNGSMFFDDPIAVFTNIRRALKRGGRLVLLVWQSIDEHEAISTFRTILAAGRDLPKPPPNAPHPFSLSDPERVHTVLGRAGFDDIRLAGLREPMYVGRDPQDAAEYVTSMFGRLIEEGEQDTVTAALLADMAEHQTSRGVEYGSAAWLISAANPS</sequence>
<dbReference type="Pfam" id="PF08241">
    <property type="entry name" value="Methyltransf_11"/>
    <property type="match status" value="1"/>
</dbReference>
<dbReference type="PANTHER" id="PTHR44307">
    <property type="entry name" value="PHOSPHOETHANOLAMINE METHYLTRANSFERASE"/>
    <property type="match status" value="1"/>
</dbReference>
<dbReference type="Gene3D" id="3.40.50.150">
    <property type="entry name" value="Vaccinia Virus protein VP39"/>
    <property type="match status" value="1"/>
</dbReference>
<evidence type="ECO:0000259" key="5">
    <source>
        <dbReference type="Pfam" id="PF08241"/>
    </source>
</evidence>
<feature type="domain" description="Methyltransferase type 11" evidence="5">
    <location>
        <begin position="51"/>
        <end position="145"/>
    </location>
</feature>
<accession>A0ABS8Z6G6</accession>
<comment type="caution">
    <text evidence="6">The sequence shown here is derived from an EMBL/GenBank/DDBJ whole genome shotgun (WGS) entry which is preliminary data.</text>
</comment>
<keyword evidence="2 6" id="KW-0489">Methyltransferase</keyword>
<dbReference type="Proteomes" id="UP001521150">
    <property type="component" value="Unassembled WGS sequence"/>
</dbReference>
<dbReference type="InterPro" id="IPR013216">
    <property type="entry name" value="Methyltransf_11"/>
</dbReference>
<comment type="pathway">
    <text evidence="4">Phospholipid metabolism.</text>
</comment>
<dbReference type="EMBL" id="JAJVCN010000001">
    <property type="protein sequence ID" value="MCE7001452.1"/>
    <property type="molecule type" value="Genomic_DNA"/>
</dbReference>